<proteinExistence type="predicted"/>
<dbReference type="InterPro" id="IPR027417">
    <property type="entry name" value="P-loop_NTPase"/>
</dbReference>
<evidence type="ECO:0000256" key="1">
    <source>
        <dbReference type="SAM" id="MobiDB-lite"/>
    </source>
</evidence>
<organism evidence="3 4">
    <name type="scientific">Wolfiporia cocos (strain MD-104)</name>
    <name type="common">Brown rot fungus</name>
    <dbReference type="NCBI Taxonomy" id="742152"/>
    <lineage>
        <taxon>Eukaryota</taxon>
        <taxon>Fungi</taxon>
        <taxon>Dikarya</taxon>
        <taxon>Basidiomycota</taxon>
        <taxon>Agaricomycotina</taxon>
        <taxon>Agaricomycetes</taxon>
        <taxon>Polyporales</taxon>
        <taxon>Phaeolaceae</taxon>
        <taxon>Wolfiporia</taxon>
    </lineage>
</organism>
<dbReference type="SUPFAM" id="SSF52540">
    <property type="entry name" value="P-loop containing nucleoside triphosphate hydrolases"/>
    <property type="match status" value="1"/>
</dbReference>
<dbReference type="OrthoDB" id="2115716at2759"/>
<dbReference type="EMBL" id="KB468113">
    <property type="protein sequence ID" value="PCH41484.1"/>
    <property type="molecule type" value="Genomic_DNA"/>
</dbReference>
<dbReference type="CDD" id="cd19481">
    <property type="entry name" value="RecA-like_protease"/>
    <property type="match status" value="1"/>
</dbReference>
<dbReference type="InterPro" id="IPR003959">
    <property type="entry name" value="ATPase_AAA_core"/>
</dbReference>
<dbReference type="AlphaFoldDB" id="A0A2H3JXN4"/>
<dbReference type="STRING" id="742152.A0A2H3JXN4"/>
<keyword evidence="4" id="KW-1185">Reference proteome</keyword>
<name>A0A2H3JXN4_WOLCO</name>
<dbReference type="PANTHER" id="PTHR23077">
    <property type="entry name" value="AAA-FAMILY ATPASE"/>
    <property type="match status" value="1"/>
</dbReference>
<dbReference type="Pfam" id="PF00004">
    <property type="entry name" value="AAA"/>
    <property type="match status" value="1"/>
</dbReference>
<dbReference type="PANTHER" id="PTHR23077:SF132">
    <property type="entry name" value="ATP-DEPENDENT ZN PROTEASE"/>
    <property type="match status" value="1"/>
</dbReference>
<dbReference type="GO" id="GO:0005524">
    <property type="term" value="F:ATP binding"/>
    <property type="evidence" value="ECO:0007669"/>
    <property type="project" value="InterPro"/>
</dbReference>
<dbReference type="InterPro" id="IPR003593">
    <property type="entry name" value="AAA+_ATPase"/>
</dbReference>
<feature type="domain" description="AAA+ ATPase" evidence="2">
    <location>
        <begin position="233"/>
        <end position="359"/>
    </location>
</feature>
<dbReference type="Proteomes" id="UP000218811">
    <property type="component" value="Unassembled WGS sequence"/>
</dbReference>
<dbReference type="GO" id="GO:0003723">
    <property type="term" value="F:RNA binding"/>
    <property type="evidence" value="ECO:0007669"/>
    <property type="project" value="TreeGrafter"/>
</dbReference>
<protein>
    <submittedName>
        <fullName evidence="3">Nucleoside triphosphate hydrolase protein</fullName>
    </submittedName>
</protein>
<sequence length="508" mass="57066">MAGMNATRHLEVLEDAFIKVSFQEDSGIGADDPFYDDWVNQSSARFSEPSVYAARTLRELHPGHSVVLFQDYETSILGFSGALIQPVSASNLITSLFFVPNPRHNGGPPGTLVDSVKYGAFRVAWNQYDFLLYILRYPQGLGINTQHYLVHDGPEEHSRALLMAAGGYKAQLHEEILIFNQGFWQKDHSLWVEVQKANWDDVILKDKFKHDLKKDVFGFFDSEDLYKQLAIPWKRGLIMYGPPGNGKTISMKTIMKDCDAKGFAPLYVKSFKSWMGEEGSMAAVFNKAREMAPCVVVLEDLDSLINDQNRSFFLNQLDGLEGNDGLLVIGSTNHFERLDPALSGRPSRFDRKYLFDDPDREERALYAKYWQQKLASNKSISFPDSLVDDVATWTPKFSFAYLKEAFVSTLVLLAGIEGDDKPSFADVLHGQIRSLREQLDKEPEQLDVPGAFTTSSATVAQPVPRFRRAQLAKPVSSRVSLQGRIFDSSDGMSMPGQMPSVRAMPRMG</sequence>
<dbReference type="OMA" id="EVWVFDQ"/>
<keyword evidence="3" id="KW-0378">Hydrolase</keyword>
<dbReference type="SMART" id="SM00382">
    <property type="entry name" value="AAA"/>
    <property type="match status" value="1"/>
</dbReference>
<reference evidence="3 4" key="1">
    <citation type="journal article" date="2012" name="Science">
        <title>The Paleozoic origin of enzymatic lignin decomposition reconstructed from 31 fungal genomes.</title>
        <authorList>
            <person name="Floudas D."/>
            <person name="Binder M."/>
            <person name="Riley R."/>
            <person name="Barry K."/>
            <person name="Blanchette R.A."/>
            <person name="Henrissat B."/>
            <person name="Martinez A.T."/>
            <person name="Otillar R."/>
            <person name="Spatafora J.W."/>
            <person name="Yadav J.S."/>
            <person name="Aerts A."/>
            <person name="Benoit I."/>
            <person name="Boyd A."/>
            <person name="Carlson A."/>
            <person name="Copeland A."/>
            <person name="Coutinho P.M."/>
            <person name="de Vries R.P."/>
            <person name="Ferreira P."/>
            <person name="Findley K."/>
            <person name="Foster B."/>
            <person name="Gaskell J."/>
            <person name="Glotzer D."/>
            <person name="Gorecki P."/>
            <person name="Heitman J."/>
            <person name="Hesse C."/>
            <person name="Hori C."/>
            <person name="Igarashi K."/>
            <person name="Jurgens J.A."/>
            <person name="Kallen N."/>
            <person name="Kersten P."/>
            <person name="Kohler A."/>
            <person name="Kuees U."/>
            <person name="Kumar T.K.A."/>
            <person name="Kuo A."/>
            <person name="LaButti K."/>
            <person name="Larrondo L.F."/>
            <person name="Lindquist E."/>
            <person name="Ling A."/>
            <person name="Lombard V."/>
            <person name="Lucas S."/>
            <person name="Lundell T."/>
            <person name="Martin R."/>
            <person name="McLaughlin D.J."/>
            <person name="Morgenstern I."/>
            <person name="Morin E."/>
            <person name="Murat C."/>
            <person name="Nagy L.G."/>
            <person name="Nolan M."/>
            <person name="Ohm R.A."/>
            <person name="Patyshakuliyeva A."/>
            <person name="Rokas A."/>
            <person name="Ruiz-Duenas F.J."/>
            <person name="Sabat G."/>
            <person name="Salamov A."/>
            <person name="Samejima M."/>
            <person name="Schmutz J."/>
            <person name="Slot J.C."/>
            <person name="St John F."/>
            <person name="Stenlid J."/>
            <person name="Sun H."/>
            <person name="Sun S."/>
            <person name="Syed K."/>
            <person name="Tsang A."/>
            <person name="Wiebenga A."/>
            <person name="Young D."/>
            <person name="Pisabarro A."/>
            <person name="Eastwood D.C."/>
            <person name="Martin F."/>
            <person name="Cullen D."/>
            <person name="Grigoriev I.V."/>
            <person name="Hibbett D.S."/>
        </authorList>
    </citation>
    <scope>NUCLEOTIDE SEQUENCE [LARGE SCALE GENOMIC DNA]</scope>
    <source>
        <strain evidence="3 4">MD-104</strain>
    </source>
</reference>
<dbReference type="GO" id="GO:1990275">
    <property type="term" value="F:preribosome binding"/>
    <property type="evidence" value="ECO:0007669"/>
    <property type="project" value="TreeGrafter"/>
</dbReference>
<evidence type="ECO:0000313" key="4">
    <source>
        <dbReference type="Proteomes" id="UP000218811"/>
    </source>
</evidence>
<dbReference type="Gene3D" id="3.40.50.300">
    <property type="entry name" value="P-loop containing nucleotide triphosphate hydrolases"/>
    <property type="match status" value="1"/>
</dbReference>
<dbReference type="GO" id="GO:0016887">
    <property type="term" value="F:ATP hydrolysis activity"/>
    <property type="evidence" value="ECO:0007669"/>
    <property type="project" value="InterPro"/>
</dbReference>
<evidence type="ECO:0000259" key="2">
    <source>
        <dbReference type="SMART" id="SM00382"/>
    </source>
</evidence>
<accession>A0A2H3JXN4</accession>
<feature type="region of interest" description="Disordered" evidence="1">
    <location>
        <begin position="486"/>
        <end position="508"/>
    </location>
</feature>
<evidence type="ECO:0000313" key="3">
    <source>
        <dbReference type="EMBL" id="PCH41484.1"/>
    </source>
</evidence>
<dbReference type="GO" id="GO:0005634">
    <property type="term" value="C:nucleus"/>
    <property type="evidence" value="ECO:0007669"/>
    <property type="project" value="TreeGrafter"/>
</dbReference>
<gene>
    <name evidence="3" type="ORF">WOLCODRAFT_24777</name>
</gene>
<dbReference type="GO" id="GO:0042254">
    <property type="term" value="P:ribosome biogenesis"/>
    <property type="evidence" value="ECO:0007669"/>
    <property type="project" value="TreeGrafter"/>
</dbReference>
<dbReference type="InterPro" id="IPR050168">
    <property type="entry name" value="AAA_ATPase_domain"/>
</dbReference>